<dbReference type="AlphaFoldDB" id="F2B8H5"/>
<dbReference type="PANTHER" id="PTHR11102:SF160">
    <property type="entry name" value="ERAD-ASSOCIATED E3 UBIQUITIN-PROTEIN LIGASE COMPONENT HRD3"/>
    <property type="match status" value="1"/>
</dbReference>
<dbReference type="EMBL" id="AFAY01000002">
    <property type="protein sequence ID" value="EGF12270.1"/>
    <property type="molecule type" value="Genomic_DNA"/>
</dbReference>
<organism evidence="3 4">
    <name type="scientific">Neisseria bacilliformis ATCC BAA-1200</name>
    <dbReference type="NCBI Taxonomy" id="888742"/>
    <lineage>
        <taxon>Bacteria</taxon>
        <taxon>Pseudomonadati</taxon>
        <taxon>Pseudomonadota</taxon>
        <taxon>Betaproteobacteria</taxon>
        <taxon>Neisseriales</taxon>
        <taxon>Neisseriaceae</taxon>
        <taxon>Neisseria</taxon>
    </lineage>
</organism>
<gene>
    <name evidence="3" type="ORF">HMPREF9123_0059</name>
</gene>
<reference evidence="3 4" key="1">
    <citation type="submission" date="2011-02" db="EMBL/GenBank/DDBJ databases">
        <authorList>
            <person name="Muzny D."/>
            <person name="Qin X."/>
            <person name="Deng J."/>
            <person name="Jiang H."/>
            <person name="Liu Y."/>
            <person name="Qu J."/>
            <person name="Song X.-Z."/>
            <person name="Zhang L."/>
            <person name="Thornton R."/>
            <person name="Coyle M."/>
            <person name="Francisco L."/>
            <person name="Jackson L."/>
            <person name="Javaid M."/>
            <person name="Korchina V."/>
            <person name="Kovar C."/>
            <person name="Mata R."/>
            <person name="Mathew T."/>
            <person name="Ngo R."/>
            <person name="Nguyen L."/>
            <person name="Nguyen N."/>
            <person name="Okwuonu G."/>
            <person name="Ongeri F."/>
            <person name="Pham C."/>
            <person name="Simmons D."/>
            <person name="Wilczek-Boney K."/>
            <person name="Hale W."/>
            <person name="Jakkamsetti A."/>
            <person name="Pham P."/>
            <person name="Ruth R."/>
            <person name="San Lucas F."/>
            <person name="Warren J."/>
            <person name="Zhang J."/>
            <person name="Zhao Z."/>
            <person name="Zhou C."/>
            <person name="Zhu D."/>
            <person name="Lee S."/>
            <person name="Bess C."/>
            <person name="Blankenburg K."/>
            <person name="Forbes L."/>
            <person name="Fu Q."/>
            <person name="Gubbala S."/>
            <person name="Hirani K."/>
            <person name="Jayaseelan J.C."/>
            <person name="Lara F."/>
            <person name="Munidasa M."/>
            <person name="Palculict T."/>
            <person name="Patil S."/>
            <person name="Pu L.-L."/>
            <person name="Saada N."/>
            <person name="Tang L."/>
            <person name="Weissenberger G."/>
            <person name="Zhu Y."/>
            <person name="Hemphill L."/>
            <person name="Shang Y."/>
            <person name="Youmans B."/>
            <person name="Ayvaz T."/>
            <person name="Ross M."/>
            <person name="Santibanez J."/>
            <person name="Aqrawi P."/>
            <person name="Gross S."/>
            <person name="Joshi V."/>
            <person name="Fowler G."/>
            <person name="Nazareth L."/>
            <person name="Reid J."/>
            <person name="Worley K."/>
            <person name="Petrosino J."/>
            <person name="Highlander S."/>
            <person name="Gibbs R."/>
        </authorList>
    </citation>
    <scope>NUCLEOTIDE SEQUENCE [LARGE SCALE GENOMIC DNA]</scope>
    <source>
        <strain evidence="3 4">ATCC BAA-1200</strain>
    </source>
</reference>
<keyword evidence="2" id="KW-0732">Signal</keyword>
<feature type="signal peptide" evidence="2">
    <location>
        <begin position="1"/>
        <end position="22"/>
    </location>
</feature>
<accession>F2B8H5</accession>
<dbReference type="InterPro" id="IPR050767">
    <property type="entry name" value="Sel1_AlgK"/>
</dbReference>
<evidence type="ECO:0000313" key="3">
    <source>
        <dbReference type="EMBL" id="EGF12270.1"/>
    </source>
</evidence>
<dbReference type="SUPFAM" id="SSF81901">
    <property type="entry name" value="HCP-like"/>
    <property type="match status" value="2"/>
</dbReference>
<dbReference type="InterPro" id="IPR006597">
    <property type="entry name" value="Sel1-like"/>
</dbReference>
<evidence type="ECO:0000256" key="1">
    <source>
        <dbReference type="SAM" id="MobiDB-lite"/>
    </source>
</evidence>
<dbReference type="Pfam" id="PF08238">
    <property type="entry name" value="Sel1"/>
    <property type="match status" value="4"/>
</dbReference>
<dbReference type="Gene3D" id="1.25.40.10">
    <property type="entry name" value="Tetratricopeptide repeat domain"/>
    <property type="match status" value="2"/>
</dbReference>
<feature type="compositionally biased region" description="Polar residues" evidence="1">
    <location>
        <begin position="38"/>
        <end position="50"/>
    </location>
</feature>
<dbReference type="Proteomes" id="UP000004105">
    <property type="component" value="Unassembled WGS sequence"/>
</dbReference>
<dbReference type="InterPro" id="IPR011990">
    <property type="entry name" value="TPR-like_helical_dom_sf"/>
</dbReference>
<comment type="caution">
    <text evidence="3">The sequence shown here is derived from an EMBL/GenBank/DDBJ whole genome shotgun (WGS) entry which is preliminary data.</text>
</comment>
<dbReference type="HOGENOM" id="CLU_833746_0_0_4"/>
<sequence length="333" mass="36428">MKMMKTILPLCLLATVCIPAAADDQERAFGKGGLHGTRSGSTQNKQPSKQQLWQNDQSYALALAKRAENGDTTAALELKNAANGGNRWAAVQYGYLAHTGRLPGLSGRADTATAAKAYRIALKDGGGNYLAAYNLGLMYYYGIGMKANGAEALRLFKTAAENYRSKVASRVFWPAEVYTAQILERGYGVAKNEASAAEYWERAAKANAPEGLYGYGMFILNGRGGLQNPYRAYPLLLQAANRWHTGAMVALAQYQGKGDRLRDADPVDAAKWWMLAATADKRYTRQAQKAVAALPAAKQQQVRSQVRSWLTTHTTVPKSFDWKKPVNDTLPPR</sequence>
<protein>
    <recommendedName>
        <fullName evidence="5">Sel1 repeat family protein</fullName>
    </recommendedName>
</protein>
<keyword evidence="4" id="KW-1185">Reference proteome</keyword>
<evidence type="ECO:0008006" key="5">
    <source>
        <dbReference type="Google" id="ProtNLM"/>
    </source>
</evidence>
<dbReference type="OrthoDB" id="5365194at2"/>
<dbReference type="SMART" id="SM00671">
    <property type="entry name" value="SEL1"/>
    <property type="match status" value="4"/>
</dbReference>
<dbReference type="PANTHER" id="PTHR11102">
    <property type="entry name" value="SEL-1-LIKE PROTEIN"/>
    <property type="match status" value="1"/>
</dbReference>
<feature type="region of interest" description="Disordered" evidence="1">
    <location>
        <begin position="29"/>
        <end position="50"/>
    </location>
</feature>
<evidence type="ECO:0000313" key="4">
    <source>
        <dbReference type="Proteomes" id="UP000004105"/>
    </source>
</evidence>
<evidence type="ECO:0000256" key="2">
    <source>
        <dbReference type="SAM" id="SignalP"/>
    </source>
</evidence>
<proteinExistence type="predicted"/>
<name>F2B8H5_9NEIS</name>
<feature type="chain" id="PRO_5003279375" description="Sel1 repeat family protein" evidence="2">
    <location>
        <begin position="23"/>
        <end position="333"/>
    </location>
</feature>